<evidence type="ECO:0000256" key="1">
    <source>
        <dbReference type="ARBA" id="ARBA00007637"/>
    </source>
</evidence>
<dbReference type="SUPFAM" id="SSF51735">
    <property type="entry name" value="NAD(P)-binding Rossmann-fold domains"/>
    <property type="match status" value="1"/>
</dbReference>
<proteinExistence type="inferred from homology"/>
<dbReference type="InterPro" id="IPR001509">
    <property type="entry name" value="Epimerase_deHydtase"/>
</dbReference>
<dbReference type="Pfam" id="PF01370">
    <property type="entry name" value="Epimerase"/>
    <property type="match status" value="1"/>
</dbReference>
<gene>
    <name evidence="3" type="ORF">METZ01_LOCUS202822</name>
</gene>
<evidence type="ECO:0000259" key="2">
    <source>
        <dbReference type="Pfam" id="PF01370"/>
    </source>
</evidence>
<reference evidence="3" key="1">
    <citation type="submission" date="2018-05" db="EMBL/GenBank/DDBJ databases">
        <authorList>
            <person name="Lanie J.A."/>
            <person name="Ng W.-L."/>
            <person name="Kazmierczak K.M."/>
            <person name="Andrzejewski T.M."/>
            <person name="Davidsen T.M."/>
            <person name="Wayne K.J."/>
            <person name="Tettelin H."/>
            <person name="Glass J.I."/>
            <person name="Rusch D."/>
            <person name="Podicherti R."/>
            <person name="Tsui H.-C.T."/>
            <person name="Winkler M.E."/>
        </authorList>
    </citation>
    <scope>NUCLEOTIDE SEQUENCE</scope>
</reference>
<comment type="similarity">
    <text evidence="1">Belongs to the NAD(P)-dependent epimerase/dehydratase family.</text>
</comment>
<dbReference type="EMBL" id="UINC01044463">
    <property type="protein sequence ID" value="SVB49968.1"/>
    <property type="molecule type" value="Genomic_DNA"/>
</dbReference>
<feature type="domain" description="NAD-dependent epimerase/dehydratase" evidence="2">
    <location>
        <begin position="4"/>
        <end position="186"/>
    </location>
</feature>
<sequence length="187" mass="20988">MKYLITGAAGFIGYHTAKRLLENNNEIIGIDNINDFYDINLKNARLKELSKHENFNFYNTDLTNKSDVLNLQNENKIDAVIHLAAYAGVRTSLSDPWAYQENNVTATLNLLELCKISSIKNFTLASTSSVYGDNKTLPTNETIPTSNPLSPYAASKISAELLSYNYHYHYGINTAILRFFTVYGPFG</sequence>
<accession>A0A382EGW0</accession>
<name>A0A382EGW0_9ZZZZ</name>
<dbReference type="PANTHER" id="PTHR43000">
    <property type="entry name" value="DTDP-D-GLUCOSE 4,6-DEHYDRATASE-RELATED"/>
    <property type="match status" value="1"/>
</dbReference>
<dbReference type="InterPro" id="IPR036291">
    <property type="entry name" value="NAD(P)-bd_dom_sf"/>
</dbReference>
<protein>
    <recommendedName>
        <fullName evidence="2">NAD-dependent epimerase/dehydratase domain-containing protein</fullName>
    </recommendedName>
</protein>
<organism evidence="3">
    <name type="scientific">marine metagenome</name>
    <dbReference type="NCBI Taxonomy" id="408172"/>
    <lineage>
        <taxon>unclassified sequences</taxon>
        <taxon>metagenomes</taxon>
        <taxon>ecological metagenomes</taxon>
    </lineage>
</organism>
<dbReference type="Gene3D" id="3.40.50.720">
    <property type="entry name" value="NAD(P)-binding Rossmann-like Domain"/>
    <property type="match status" value="1"/>
</dbReference>
<feature type="non-terminal residue" evidence="3">
    <location>
        <position position="187"/>
    </location>
</feature>
<dbReference type="AlphaFoldDB" id="A0A382EGW0"/>
<evidence type="ECO:0000313" key="3">
    <source>
        <dbReference type="EMBL" id="SVB49968.1"/>
    </source>
</evidence>